<reference evidence="3" key="1">
    <citation type="submission" date="2016-11" db="UniProtKB">
        <authorList>
            <consortium name="WormBaseParasite"/>
        </authorList>
    </citation>
    <scope>IDENTIFICATION</scope>
</reference>
<organism evidence="2 3">
    <name type="scientific">Meloidogyne hapla</name>
    <name type="common">Root-knot nematode worm</name>
    <dbReference type="NCBI Taxonomy" id="6305"/>
    <lineage>
        <taxon>Eukaryota</taxon>
        <taxon>Metazoa</taxon>
        <taxon>Ecdysozoa</taxon>
        <taxon>Nematoda</taxon>
        <taxon>Chromadorea</taxon>
        <taxon>Rhabditida</taxon>
        <taxon>Tylenchina</taxon>
        <taxon>Tylenchomorpha</taxon>
        <taxon>Tylenchoidea</taxon>
        <taxon>Meloidogynidae</taxon>
        <taxon>Meloidogyninae</taxon>
        <taxon>Meloidogyne</taxon>
    </lineage>
</organism>
<dbReference type="AlphaFoldDB" id="A0A1I8BGI8"/>
<proteinExistence type="predicted"/>
<dbReference type="Pfam" id="PF10320">
    <property type="entry name" value="7TM_GPCR_Srsx"/>
    <property type="match status" value="1"/>
</dbReference>
<feature type="transmembrane region" description="Helical" evidence="1">
    <location>
        <begin position="119"/>
        <end position="143"/>
    </location>
</feature>
<evidence type="ECO:0000313" key="2">
    <source>
        <dbReference type="Proteomes" id="UP000095281"/>
    </source>
</evidence>
<sequence>MHFFEVLHQSGHFVFFFITLTGINFIPASLAFKIEAHSIIAANIVNFMFLSMSIDRFIAIAFPLFYVQINFRFYIFLHLFSNFIFALVTLYIHLISVFSHPNFYVTSNIADIYGLPGPFDTRICTTIILSFAIFVHLIIGLLAKYKGGCNKNNTFKFLQKFFKKILQMRK</sequence>
<name>A0A1I8BGI8_MELHA</name>
<feature type="transmembrane region" description="Helical" evidence="1">
    <location>
        <begin position="12"/>
        <end position="32"/>
    </location>
</feature>
<keyword evidence="1" id="KW-1133">Transmembrane helix</keyword>
<protein>
    <submittedName>
        <fullName evidence="3">G_PROTEIN_RECEP_F1_2 domain-containing protein</fullName>
    </submittedName>
</protein>
<keyword evidence="1" id="KW-0472">Membrane</keyword>
<feature type="transmembrane region" description="Helical" evidence="1">
    <location>
        <begin position="73"/>
        <end position="99"/>
    </location>
</feature>
<dbReference type="Proteomes" id="UP000095281">
    <property type="component" value="Unplaced"/>
</dbReference>
<keyword evidence="1" id="KW-0812">Transmembrane</keyword>
<feature type="transmembrane region" description="Helical" evidence="1">
    <location>
        <begin position="44"/>
        <end position="66"/>
    </location>
</feature>
<evidence type="ECO:0000313" key="3">
    <source>
        <dbReference type="WBParaSite" id="MhA1_Contig2299.frz3.gene1"/>
    </source>
</evidence>
<accession>A0A1I8BGI8</accession>
<dbReference type="WBParaSite" id="MhA1_Contig2299.frz3.gene1">
    <property type="protein sequence ID" value="MhA1_Contig2299.frz3.gene1"/>
    <property type="gene ID" value="MhA1_Contig2299.frz3.gene1"/>
</dbReference>
<dbReference type="SUPFAM" id="SSF81321">
    <property type="entry name" value="Family A G protein-coupled receptor-like"/>
    <property type="match status" value="1"/>
</dbReference>
<evidence type="ECO:0000256" key="1">
    <source>
        <dbReference type="SAM" id="Phobius"/>
    </source>
</evidence>
<dbReference type="InterPro" id="IPR019424">
    <property type="entry name" value="7TM_GPCR_Srsx"/>
</dbReference>
<keyword evidence="2" id="KW-1185">Reference proteome</keyword>